<sequence>MAVQRLARAARRTLRTLPAASACARQPRPNTVAFFSSPPACSSSSAHKGNHNASNNTNTPPRGDHAAAAAHSGPIDPLSPGELQLGELPGGTFRIEPLRRTGEDVVTTRARLLYQSRKRGTLEADLLLSTFAAARLATMTPTQLAQYDRFLDENDWDIYYWVTQAEEQEAGKAAENTDIEAAATSSSSSSTTAAKGPAARPAHEWAQTVGTFKPAYRPVPVRWQGSEILALLRQHVRERSAEGRAEGSTSDDRTGKAGTGMAFMPPLPDGSCK</sequence>
<feature type="region of interest" description="Disordered" evidence="5">
    <location>
        <begin position="34"/>
        <end position="90"/>
    </location>
</feature>
<evidence type="ECO:0000313" key="7">
    <source>
        <dbReference type="Proteomes" id="UP000076874"/>
    </source>
</evidence>
<dbReference type="Pfam" id="PF03937">
    <property type="entry name" value="Sdh5"/>
    <property type="match status" value="1"/>
</dbReference>
<evidence type="ECO:0000313" key="6">
    <source>
        <dbReference type="EMBL" id="OAA68661.1"/>
    </source>
</evidence>
<feature type="region of interest" description="Disordered" evidence="5">
    <location>
        <begin position="180"/>
        <end position="206"/>
    </location>
</feature>
<evidence type="ECO:0000256" key="5">
    <source>
        <dbReference type="SAM" id="MobiDB-lite"/>
    </source>
</evidence>
<dbReference type="GO" id="GO:0034553">
    <property type="term" value="P:mitochondrial respiratory chain complex II assembly"/>
    <property type="evidence" value="ECO:0007669"/>
    <property type="project" value="TreeGrafter"/>
</dbReference>
<accession>A0A168AF99</accession>
<evidence type="ECO:0000256" key="2">
    <source>
        <dbReference type="ARBA" id="ARBA00023128"/>
    </source>
</evidence>
<feature type="compositionally biased region" description="Low complexity" evidence="5">
    <location>
        <begin position="78"/>
        <end position="90"/>
    </location>
</feature>
<comment type="function">
    <text evidence="4">Plays an essential role in the assembly of succinate dehydrogenase (SDH), an enzyme complex (also referred to as respiratory complex II) that is a component of both the tricarboxylic acid (TCA) cycle and the mitochondrial electron transport chain, and which couples the oxidation of succinate to fumarate with the reduction of ubiquinone (coenzyme Q) to ubiquinol. Required for flavinylation (covalent attachment of FAD) of the flavoprotein subunit of the SDH catalytic dimer.</text>
</comment>
<dbReference type="EMBL" id="AZHD01000001">
    <property type="protein sequence ID" value="OAA68661.1"/>
    <property type="molecule type" value="Genomic_DNA"/>
</dbReference>
<reference evidence="6 7" key="1">
    <citation type="journal article" date="2016" name="Genome Biol. Evol.">
        <title>Divergent and convergent evolution of fungal pathogenicity.</title>
        <authorList>
            <person name="Shang Y."/>
            <person name="Xiao G."/>
            <person name="Zheng P."/>
            <person name="Cen K."/>
            <person name="Zhan S."/>
            <person name="Wang C."/>
        </authorList>
    </citation>
    <scope>NUCLEOTIDE SEQUENCE [LARGE SCALE GENOMIC DNA]</scope>
    <source>
        <strain evidence="6 7">RCEF 264</strain>
    </source>
</reference>
<name>A0A168AF99_9HYPO</name>
<dbReference type="STRING" id="1081102.A0A168AF99"/>
<feature type="compositionally biased region" description="Basic and acidic residues" evidence="5">
    <location>
        <begin position="238"/>
        <end position="255"/>
    </location>
</feature>
<dbReference type="GO" id="GO:0006099">
    <property type="term" value="P:tricarboxylic acid cycle"/>
    <property type="evidence" value="ECO:0007669"/>
    <property type="project" value="TreeGrafter"/>
</dbReference>
<evidence type="ECO:0000256" key="1">
    <source>
        <dbReference type="ARBA" id="ARBA00004305"/>
    </source>
</evidence>
<dbReference type="InterPro" id="IPR005631">
    <property type="entry name" value="SDH"/>
</dbReference>
<dbReference type="OrthoDB" id="284292at2759"/>
<dbReference type="FunFam" id="1.10.150.250:FF:000002">
    <property type="entry name" value="Succinate dehydrogenase assembly factor 2, mitochondrial"/>
    <property type="match status" value="1"/>
</dbReference>
<dbReference type="HAMAP" id="MF_03057">
    <property type="entry name" value="SDHAF2"/>
    <property type="match status" value="1"/>
</dbReference>
<evidence type="ECO:0000256" key="4">
    <source>
        <dbReference type="HAMAP-Rule" id="MF_03057"/>
    </source>
</evidence>
<dbReference type="PANTHER" id="PTHR12469">
    <property type="entry name" value="PROTEIN EMI5 HOMOLOG, MITOCHONDRIAL"/>
    <property type="match status" value="1"/>
</dbReference>
<comment type="similarity">
    <text evidence="4">Belongs to the SDHAF2 family.</text>
</comment>
<keyword evidence="2 4" id="KW-0496">Mitochondrion</keyword>
<dbReference type="GO" id="GO:0006121">
    <property type="term" value="P:mitochondrial electron transport, succinate to ubiquinone"/>
    <property type="evidence" value="ECO:0007669"/>
    <property type="project" value="UniProtKB-UniRule"/>
</dbReference>
<comment type="subunit">
    <text evidence="4">Interacts with the flavoprotein subunit within the SDH catalytic dimer.</text>
</comment>
<comment type="subcellular location">
    <subcellularLocation>
        <location evidence="1 4">Mitochondrion matrix</location>
    </subcellularLocation>
</comment>
<dbReference type="AlphaFoldDB" id="A0A168AF99"/>
<proteinExistence type="inferred from homology"/>
<dbReference type="SUPFAM" id="SSF109910">
    <property type="entry name" value="YgfY-like"/>
    <property type="match status" value="1"/>
</dbReference>
<dbReference type="InterPro" id="IPR028882">
    <property type="entry name" value="SDHAF2"/>
</dbReference>
<dbReference type="Proteomes" id="UP000076874">
    <property type="component" value="Unassembled WGS sequence"/>
</dbReference>
<organism evidence="6 7">
    <name type="scientific">Niveomyces insectorum RCEF 264</name>
    <dbReference type="NCBI Taxonomy" id="1081102"/>
    <lineage>
        <taxon>Eukaryota</taxon>
        <taxon>Fungi</taxon>
        <taxon>Dikarya</taxon>
        <taxon>Ascomycota</taxon>
        <taxon>Pezizomycotina</taxon>
        <taxon>Sordariomycetes</taxon>
        <taxon>Hypocreomycetidae</taxon>
        <taxon>Hypocreales</taxon>
        <taxon>Cordycipitaceae</taxon>
        <taxon>Niveomyces</taxon>
    </lineage>
</organism>
<keyword evidence="3 4" id="KW-0143">Chaperone</keyword>
<comment type="caution">
    <text evidence="6">The sequence shown here is derived from an EMBL/GenBank/DDBJ whole genome shotgun (WGS) entry which is preliminary data.</text>
</comment>
<dbReference type="GO" id="GO:0005759">
    <property type="term" value="C:mitochondrial matrix"/>
    <property type="evidence" value="ECO:0007669"/>
    <property type="project" value="UniProtKB-SubCell"/>
</dbReference>
<protein>
    <recommendedName>
        <fullName evidence="4">Succinate dehydrogenase assembly factor 2, mitochondrial</fullName>
        <shortName evidence="4">SDH assembly factor 2</shortName>
        <shortName evidence="4">SDHAF2</shortName>
    </recommendedName>
</protein>
<feature type="compositionally biased region" description="Polar residues" evidence="5">
    <location>
        <begin position="51"/>
        <end position="60"/>
    </location>
</feature>
<feature type="compositionally biased region" description="Low complexity" evidence="5">
    <location>
        <begin position="34"/>
        <end position="46"/>
    </location>
</feature>
<feature type="region of interest" description="Disordered" evidence="5">
    <location>
        <begin position="238"/>
        <end position="273"/>
    </location>
</feature>
<keyword evidence="7" id="KW-1185">Reference proteome</keyword>
<dbReference type="Gene3D" id="1.10.150.250">
    <property type="entry name" value="Flavinator of succinate dehydrogenase"/>
    <property type="match status" value="1"/>
</dbReference>
<feature type="compositionally biased region" description="Low complexity" evidence="5">
    <location>
        <begin position="181"/>
        <end position="194"/>
    </location>
</feature>
<gene>
    <name evidence="6" type="ORF">SPI_00856</name>
</gene>
<dbReference type="InterPro" id="IPR036714">
    <property type="entry name" value="SDH_sf"/>
</dbReference>
<dbReference type="PANTHER" id="PTHR12469:SF2">
    <property type="entry name" value="SUCCINATE DEHYDROGENASE ASSEMBLY FACTOR 2, MITOCHONDRIAL"/>
    <property type="match status" value="1"/>
</dbReference>
<evidence type="ECO:0000256" key="3">
    <source>
        <dbReference type="ARBA" id="ARBA00023186"/>
    </source>
</evidence>